<name>A0A9D5QE47_UNCW3</name>
<proteinExistence type="predicted"/>
<dbReference type="Proteomes" id="UP000630660">
    <property type="component" value="Unassembled WGS sequence"/>
</dbReference>
<sequence length="173" mass="19775">MKTRVILIVALGALFTVTGCFFFAPKPSPITWDELQERQEATFAATFDEVWDASLVALSNQKIEEIDKESGFITTREKNIPASKLDDYAWSPDYGSFWYYQNSGSMDDARYWINLKVSAVGEESTRVNVTPNFEAHIREWTWDTTSAMVWKSMRSRGVIEDLVIGRIAREIGE</sequence>
<protein>
    <submittedName>
        <fullName evidence="1">Uncharacterized protein</fullName>
    </submittedName>
</protein>
<comment type="caution">
    <text evidence="1">The sequence shown here is derived from an EMBL/GenBank/DDBJ whole genome shotgun (WGS) entry which is preliminary data.</text>
</comment>
<gene>
    <name evidence="1" type="ORF">GF359_05720</name>
</gene>
<dbReference type="AlphaFoldDB" id="A0A9D5QE47"/>
<dbReference type="EMBL" id="WJKJ01000183">
    <property type="protein sequence ID" value="MBD3364695.1"/>
    <property type="molecule type" value="Genomic_DNA"/>
</dbReference>
<dbReference type="PROSITE" id="PS51257">
    <property type="entry name" value="PROKAR_LIPOPROTEIN"/>
    <property type="match status" value="1"/>
</dbReference>
<evidence type="ECO:0000313" key="1">
    <source>
        <dbReference type="EMBL" id="MBD3364695.1"/>
    </source>
</evidence>
<reference evidence="1" key="1">
    <citation type="submission" date="2019-11" db="EMBL/GenBank/DDBJ databases">
        <title>Microbial mats filling the niche in hypersaline microbial mats.</title>
        <authorList>
            <person name="Wong H.L."/>
            <person name="Macleod F.I."/>
            <person name="White R.A. III"/>
            <person name="Burns B.P."/>
        </authorList>
    </citation>
    <scope>NUCLEOTIDE SEQUENCE</scope>
    <source>
        <strain evidence="1">Bin_327</strain>
    </source>
</reference>
<accession>A0A9D5QE47</accession>
<organism evidence="1 2">
    <name type="scientific">candidate division WOR-3 bacterium</name>
    <dbReference type="NCBI Taxonomy" id="2052148"/>
    <lineage>
        <taxon>Bacteria</taxon>
        <taxon>Bacteria division WOR-3</taxon>
    </lineage>
</organism>
<evidence type="ECO:0000313" key="2">
    <source>
        <dbReference type="Proteomes" id="UP000630660"/>
    </source>
</evidence>